<evidence type="ECO:0000256" key="1">
    <source>
        <dbReference type="ARBA" id="ARBA00022614"/>
    </source>
</evidence>
<keyword evidence="1" id="KW-0433">Leucine-rich repeat</keyword>
<evidence type="ECO:0000256" key="2">
    <source>
        <dbReference type="ARBA" id="ARBA00022737"/>
    </source>
</evidence>
<dbReference type="EMBL" id="JEMT01029175">
    <property type="protein sequence ID" value="EXX52876.1"/>
    <property type="molecule type" value="Genomic_DNA"/>
</dbReference>
<feature type="region of interest" description="Disordered" evidence="4">
    <location>
        <begin position="155"/>
        <end position="395"/>
    </location>
</feature>
<dbReference type="Pfam" id="PF14580">
    <property type="entry name" value="LRR_9"/>
    <property type="match status" value="1"/>
</dbReference>
<dbReference type="HOGENOM" id="CLU_060798_0_0_1"/>
<proteinExistence type="inferred from homology"/>
<dbReference type="GO" id="GO:0005634">
    <property type="term" value="C:nucleus"/>
    <property type="evidence" value="ECO:0007669"/>
    <property type="project" value="TreeGrafter"/>
</dbReference>
<sequence>MADQDFKNKLQFKDPTEPEELILDNKKIMAISNVTNADKNDFTPLTDLINLRSLSMNRTHLYSLEGFPTLPKLRRLALSDNKLTGGLEALADAKLEKLIHLDLSGNKINDLSALEPLCNLPNLKHLSLFECPVTQKANYRDALLEMIPQLYSLDQHDRKGDPIDSEDESDADEEEDEEEEEEDDDADVVQSNGHADSEDVDENEENEENQEAEISEEAASEEDAGSESDRDAETNDNEEVSDNEEELEASGEEVTETNVVPKSRDKGKQVAFPPDVDKREESESESEVESGEEGPGIDYLLDPNLPEDTDEEDFQPDEDDEDEESDQLDEASDIDLAEFPTTSAAGAAFEAAAAASSTSKRKGYDDDEEEVESNPVQKRVINDDDETIQSKKRRV</sequence>
<comment type="similarity">
    <text evidence="3">Belongs to the ANP32 family.</text>
</comment>
<dbReference type="OrthoDB" id="433501at2759"/>
<feature type="compositionally biased region" description="Acidic residues" evidence="4">
    <location>
        <begin position="163"/>
        <end position="187"/>
    </location>
</feature>
<evidence type="ECO:0000313" key="5">
    <source>
        <dbReference type="EMBL" id="EXX52876.1"/>
    </source>
</evidence>
<dbReference type="PANTHER" id="PTHR11375:SF0">
    <property type="entry name" value="ACIDIC LEUCINE-RICH NUCLEAR PHOSPHOPROTEIN 32 FAMILY MEMBER A"/>
    <property type="match status" value="1"/>
</dbReference>
<dbReference type="InterPro" id="IPR032675">
    <property type="entry name" value="LRR_dom_sf"/>
</dbReference>
<evidence type="ECO:0000256" key="4">
    <source>
        <dbReference type="SAM" id="MobiDB-lite"/>
    </source>
</evidence>
<dbReference type="SMR" id="A0A015K0B9"/>
<gene>
    <name evidence="5" type="ORF">RirG_249250</name>
</gene>
<comment type="caution">
    <text evidence="5">The sequence shown here is derived from an EMBL/GenBank/DDBJ whole genome shotgun (WGS) entry which is preliminary data.</text>
</comment>
<dbReference type="InterPro" id="IPR045081">
    <property type="entry name" value="AN32"/>
</dbReference>
<dbReference type="AlphaFoldDB" id="A0A015K0B9"/>
<feature type="compositionally biased region" description="Acidic residues" evidence="4">
    <location>
        <begin position="282"/>
        <end position="292"/>
    </location>
</feature>
<accession>A0A015K0B9</accession>
<dbReference type="InterPro" id="IPR001611">
    <property type="entry name" value="Leu-rich_rpt"/>
</dbReference>
<evidence type="ECO:0000313" key="6">
    <source>
        <dbReference type="Proteomes" id="UP000022910"/>
    </source>
</evidence>
<reference evidence="5 6" key="1">
    <citation type="submission" date="2014-02" db="EMBL/GenBank/DDBJ databases">
        <title>Single nucleus genome sequencing reveals high similarity among nuclei of an endomycorrhizal fungus.</title>
        <authorList>
            <person name="Lin K."/>
            <person name="Geurts R."/>
            <person name="Zhang Z."/>
            <person name="Limpens E."/>
            <person name="Saunders D.G."/>
            <person name="Mu D."/>
            <person name="Pang E."/>
            <person name="Cao H."/>
            <person name="Cha H."/>
            <person name="Lin T."/>
            <person name="Zhou Q."/>
            <person name="Shang Y."/>
            <person name="Li Y."/>
            <person name="Ivanov S."/>
            <person name="Sharma T."/>
            <person name="Velzen R.V."/>
            <person name="Ruijter N.D."/>
            <person name="Aanen D.K."/>
            <person name="Win J."/>
            <person name="Kamoun S."/>
            <person name="Bisseling T."/>
            <person name="Huang S."/>
        </authorList>
    </citation>
    <scope>NUCLEOTIDE SEQUENCE [LARGE SCALE GENOMIC DNA]</scope>
    <source>
        <strain evidence="6">DAOM197198w</strain>
    </source>
</reference>
<feature type="compositionally biased region" description="Acidic residues" evidence="4">
    <location>
        <begin position="198"/>
        <end position="226"/>
    </location>
</feature>
<evidence type="ECO:0000256" key="3">
    <source>
        <dbReference type="ARBA" id="ARBA00025777"/>
    </source>
</evidence>
<dbReference type="PROSITE" id="PS51450">
    <property type="entry name" value="LRR"/>
    <property type="match status" value="1"/>
</dbReference>
<keyword evidence="2" id="KW-0677">Repeat</keyword>
<name>A0A015K0B9_RHIIW</name>
<dbReference type="Gene3D" id="3.80.10.10">
    <property type="entry name" value="Ribonuclease Inhibitor"/>
    <property type="match status" value="1"/>
</dbReference>
<dbReference type="GO" id="GO:0042393">
    <property type="term" value="F:histone binding"/>
    <property type="evidence" value="ECO:0007669"/>
    <property type="project" value="TreeGrafter"/>
</dbReference>
<feature type="compositionally biased region" description="Low complexity" evidence="4">
    <location>
        <begin position="341"/>
        <end position="358"/>
    </location>
</feature>
<organism evidence="5 6">
    <name type="scientific">Rhizophagus irregularis (strain DAOM 197198w)</name>
    <name type="common">Glomus intraradices</name>
    <dbReference type="NCBI Taxonomy" id="1432141"/>
    <lineage>
        <taxon>Eukaryota</taxon>
        <taxon>Fungi</taxon>
        <taxon>Fungi incertae sedis</taxon>
        <taxon>Mucoromycota</taxon>
        <taxon>Glomeromycotina</taxon>
        <taxon>Glomeromycetes</taxon>
        <taxon>Glomerales</taxon>
        <taxon>Glomeraceae</taxon>
        <taxon>Rhizophagus</taxon>
    </lineage>
</organism>
<dbReference type="Proteomes" id="UP000022910">
    <property type="component" value="Unassembled WGS sequence"/>
</dbReference>
<keyword evidence="6" id="KW-1185">Reference proteome</keyword>
<protein>
    <submittedName>
        <fullName evidence="5">Uncharacterized protein</fullName>
    </submittedName>
</protein>
<feature type="compositionally biased region" description="Acidic residues" evidence="4">
    <location>
        <begin position="305"/>
        <end position="336"/>
    </location>
</feature>
<dbReference type="SUPFAM" id="SSF52058">
    <property type="entry name" value="L domain-like"/>
    <property type="match status" value="1"/>
</dbReference>
<dbReference type="STRING" id="1432141.A0A015K0B9"/>
<feature type="compositionally biased region" description="Acidic residues" evidence="4">
    <location>
        <begin position="234"/>
        <end position="255"/>
    </location>
</feature>
<dbReference type="PANTHER" id="PTHR11375">
    <property type="entry name" value="ACIDIC LEUCINE-RICH NUCLEAR PHOSPHOPROTEIN 32"/>
    <property type="match status" value="1"/>
</dbReference>